<dbReference type="Proteomes" id="UP000310016">
    <property type="component" value="Unassembled WGS sequence"/>
</dbReference>
<dbReference type="RefSeq" id="WP_136774790.1">
    <property type="nucleotide sequence ID" value="NZ_CP156074.1"/>
</dbReference>
<organism evidence="2 3">
    <name type="scientific">Chitiniphilus eburneus</name>
    <dbReference type="NCBI Taxonomy" id="2571148"/>
    <lineage>
        <taxon>Bacteria</taxon>
        <taxon>Pseudomonadati</taxon>
        <taxon>Pseudomonadota</taxon>
        <taxon>Betaproteobacteria</taxon>
        <taxon>Neisseriales</taxon>
        <taxon>Chitinibacteraceae</taxon>
        <taxon>Chitiniphilus</taxon>
    </lineage>
</organism>
<evidence type="ECO:0000313" key="2">
    <source>
        <dbReference type="EMBL" id="TJZ65808.1"/>
    </source>
</evidence>
<protein>
    <submittedName>
        <fullName evidence="2">Uncharacterized protein</fullName>
    </submittedName>
</protein>
<keyword evidence="1" id="KW-0472">Membrane</keyword>
<proteinExistence type="predicted"/>
<feature type="transmembrane region" description="Helical" evidence="1">
    <location>
        <begin position="21"/>
        <end position="41"/>
    </location>
</feature>
<feature type="transmembrane region" description="Helical" evidence="1">
    <location>
        <begin position="61"/>
        <end position="79"/>
    </location>
</feature>
<name>A0A4V5MPK4_9NEIS</name>
<accession>A0A4V5MPK4</accession>
<keyword evidence="1" id="KW-0812">Transmembrane</keyword>
<dbReference type="EMBL" id="SUMF01000035">
    <property type="protein sequence ID" value="TJZ65808.1"/>
    <property type="molecule type" value="Genomic_DNA"/>
</dbReference>
<dbReference type="OrthoDB" id="8592151at2"/>
<reference evidence="2 3" key="1">
    <citation type="submission" date="2019-04" db="EMBL/GenBank/DDBJ databases">
        <title>Chitiniphilus eburnea sp. nov., a novel chitinolytic bacterium isolated from aquaculture sludge.</title>
        <authorList>
            <person name="Sheng M."/>
        </authorList>
    </citation>
    <scope>NUCLEOTIDE SEQUENCE [LARGE SCALE GENOMIC DNA]</scope>
    <source>
        <strain evidence="2 3">HX-2-15</strain>
    </source>
</reference>
<dbReference type="AlphaFoldDB" id="A0A4V5MPK4"/>
<gene>
    <name evidence="2" type="ORF">FAZ21_17845</name>
</gene>
<evidence type="ECO:0000313" key="3">
    <source>
        <dbReference type="Proteomes" id="UP000310016"/>
    </source>
</evidence>
<keyword evidence="1" id="KW-1133">Transmembrane helix</keyword>
<evidence type="ECO:0000256" key="1">
    <source>
        <dbReference type="SAM" id="Phobius"/>
    </source>
</evidence>
<sequence>MSLLEDAGRWERIRLRGWRYAIFWRGTLLWGFSFAILFAALESITGRQTDYVAAVLDILPFGMIAGTVYGLALWGYCLLQSVKQNHAKEEKQ</sequence>
<comment type="caution">
    <text evidence="2">The sequence shown here is derived from an EMBL/GenBank/DDBJ whole genome shotgun (WGS) entry which is preliminary data.</text>
</comment>
<keyword evidence="3" id="KW-1185">Reference proteome</keyword>